<dbReference type="EMBL" id="BAABKB010000027">
    <property type="protein sequence ID" value="GAA5024590.1"/>
    <property type="molecule type" value="Genomic_DNA"/>
</dbReference>
<keyword evidence="3" id="KW-1185">Reference proteome</keyword>
<proteinExistence type="predicted"/>
<protein>
    <recommendedName>
        <fullName evidence="4">Secreted protein</fullName>
    </recommendedName>
</protein>
<gene>
    <name evidence="2" type="ORF">GCM10023335_58210</name>
</gene>
<name>A0ABP9JAF5_9ACTN</name>
<evidence type="ECO:0000313" key="3">
    <source>
        <dbReference type="Proteomes" id="UP001501759"/>
    </source>
</evidence>
<feature type="region of interest" description="Disordered" evidence="1">
    <location>
        <begin position="29"/>
        <end position="49"/>
    </location>
</feature>
<evidence type="ECO:0008006" key="4">
    <source>
        <dbReference type="Google" id="ProtNLM"/>
    </source>
</evidence>
<sequence>MLNGCLAVLMTALVLVLFGMWRLSTAPGRADDRARHTMEESVDRSRDRLSRAAGDGALLGTEIDRTLGTGNGRADAPEVRRRGRRVTVTARFAQQGSGWFAGSTRGCYRFEVVPASAPPPVSVHELPYAACREPVPPPAPRSPAAVAADVVVELRAALGRGGFMAVQTAEVWQTYGIHLADQKVTGSQLTDLVLLSAGANEQVCYEFRARRETGTVTYEQSTMDDCRRFEREREKQAEKAERALLDASSAAIVRRLDHAVADGRLPDAELRRAFAMQQTDEGKELWHDSPVAVPVSVERSPSEVIVYASVNPLDSLHTALGCYEFRAHLTKHSVTRRRTAGTECFA</sequence>
<evidence type="ECO:0000313" key="2">
    <source>
        <dbReference type="EMBL" id="GAA5024590.1"/>
    </source>
</evidence>
<dbReference type="Proteomes" id="UP001501759">
    <property type="component" value="Unassembled WGS sequence"/>
</dbReference>
<reference evidence="3" key="1">
    <citation type="journal article" date="2019" name="Int. J. Syst. Evol. Microbiol.">
        <title>The Global Catalogue of Microorganisms (GCM) 10K type strain sequencing project: providing services to taxonomists for standard genome sequencing and annotation.</title>
        <authorList>
            <consortium name="The Broad Institute Genomics Platform"/>
            <consortium name="The Broad Institute Genome Sequencing Center for Infectious Disease"/>
            <person name="Wu L."/>
            <person name="Ma J."/>
        </authorList>
    </citation>
    <scope>NUCLEOTIDE SEQUENCE [LARGE SCALE GENOMIC DNA]</scope>
    <source>
        <strain evidence="3">JCM 18409</strain>
    </source>
</reference>
<accession>A0ABP9JAF5</accession>
<organism evidence="2 3">
    <name type="scientific">Streptomyces siamensis</name>
    <dbReference type="NCBI Taxonomy" id="1274986"/>
    <lineage>
        <taxon>Bacteria</taxon>
        <taxon>Bacillati</taxon>
        <taxon>Actinomycetota</taxon>
        <taxon>Actinomycetes</taxon>
        <taxon>Kitasatosporales</taxon>
        <taxon>Streptomycetaceae</taxon>
        <taxon>Streptomyces</taxon>
    </lineage>
</organism>
<evidence type="ECO:0000256" key="1">
    <source>
        <dbReference type="SAM" id="MobiDB-lite"/>
    </source>
</evidence>
<comment type="caution">
    <text evidence="2">The sequence shown here is derived from an EMBL/GenBank/DDBJ whole genome shotgun (WGS) entry which is preliminary data.</text>
</comment>